<dbReference type="SUPFAM" id="SSF54518">
    <property type="entry name" value="Tubby C-terminal domain-like"/>
    <property type="match status" value="1"/>
</dbReference>
<proteinExistence type="inferred from homology"/>
<feature type="domain" description="Tubby C-terminal" evidence="3">
    <location>
        <begin position="170"/>
        <end position="410"/>
    </location>
</feature>
<organism evidence="4 5">
    <name type="scientific">Phytophthora nicotianae P1976</name>
    <dbReference type="NCBI Taxonomy" id="1317066"/>
    <lineage>
        <taxon>Eukaryota</taxon>
        <taxon>Sar</taxon>
        <taxon>Stramenopiles</taxon>
        <taxon>Oomycota</taxon>
        <taxon>Peronosporomycetes</taxon>
        <taxon>Peronosporales</taxon>
        <taxon>Peronosporaceae</taxon>
        <taxon>Phytophthora</taxon>
    </lineage>
</organism>
<dbReference type="InterPro" id="IPR000007">
    <property type="entry name" value="Tubby_C"/>
</dbReference>
<evidence type="ECO:0000259" key="3">
    <source>
        <dbReference type="Pfam" id="PF01167"/>
    </source>
</evidence>
<dbReference type="PANTHER" id="PTHR16517:SF7">
    <property type="entry name" value="PROTEIN KING TUBBY"/>
    <property type="match status" value="1"/>
</dbReference>
<dbReference type="PANTHER" id="PTHR16517">
    <property type="entry name" value="TUBBY-RELATED"/>
    <property type="match status" value="1"/>
</dbReference>
<comment type="caution">
    <text evidence="4">The sequence shown here is derived from an EMBL/GenBank/DDBJ whole genome shotgun (WGS) entry which is preliminary data.</text>
</comment>
<evidence type="ECO:0000313" key="4">
    <source>
        <dbReference type="EMBL" id="ETO77973.1"/>
    </source>
</evidence>
<gene>
    <name evidence="4" type="ORF">F444_06907</name>
</gene>
<dbReference type="AlphaFoldDB" id="A0A081AGG2"/>
<feature type="compositionally biased region" description="Basic and acidic residues" evidence="2">
    <location>
        <begin position="56"/>
        <end position="72"/>
    </location>
</feature>
<sequence>MPRQPAQQVTYDQMMAELQLDSDEDEREEKYQEPRQDRRKRDALERHQRATPPSPRPEEKPSRARKKDEQHIESTGSEVEAKDRDSRRRRLSFPSSNTKPSSRSDSSSFGRSHNSGGTIPNDSDDSDQEHEAPVVNANSEVFGAASICIIDKGLSGPAEIKALRSFVMRAPAQGTAAIRCYVERDRQGLNRLHPVFRLYLESGKQFLLSAQKRVSSKTSNYLLTMEQNPTTRRSNLIVGKLRANWSGSEYTVYDGGMSPSKTALEANVRNILGAVEFSYDDMGPGRLAVQIPHVQSNGTASIWKDKPTEASNSDAERLMMLHNKRPHFDEKTGGHVLDFGGRVTMPSIKNFQMMCDTLGDATVLQFGRVSCQPPGPRRQCNCHKSTFTMDVKYPLSPLQGFAICLASLDTKFTDLKLYDNVSKLIKRK</sequence>
<name>A0A081AGG2_PHYNI</name>
<feature type="compositionally biased region" description="Polar residues" evidence="2">
    <location>
        <begin position="1"/>
        <end position="11"/>
    </location>
</feature>
<feature type="region of interest" description="Disordered" evidence="2">
    <location>
        <begin position="1"/>
        <end position="131"/>
    </location>
</feature>
<accession>A0A081AGG2</accession>
<reference evidence="4 5" key="1">
    <citation type="submission" date="2013-11" db="EMBL/GenBank/DDBJ databases">
        <title>The Genome Sequence of Phytophthora parasitica P1976.</title>
        <authorList>
            <consortium name="The Broad Institute Genomics Platform"/>
            <person name="Russ C."/>
            <person name="Tyler B."/>
            <person name="Panabieres F."/>
            <person name="Shan W."/>
            <person name="Tripathy S."/>
            <person name="Grunwald N."/>
            <person name="Machado M."/>
            <person name="Johnson C.S."/>
            <person name="Walker B."/>
            <person name="Young S."/>
            <person name="Zeng Q."/>
            <person name="Gargeya S."/>
            <person name="Fitzgerald M."/>
            <person name="Haas B."/>
            <person name="Abouelleil A."/>
            <person name="Allen A.W."/>
            <person name="Alvarado L."/>
            <person name="Arachchi H.M."/>
            <person name="Berlin A.M."/>
            <person name="Chapman S.B."/>
            <person name="Gainer-Dewar J."/>
            <person name="Goldberg J."/>
            <person name="Griggs A."/>
            <person name="Gujja S."/>
            <person name="Hansen M."/>
            <person name="Howarth C."/>
            <person name="Imamovic A."/>
            <person name="Ireland A."/>
            <person name="Larimer J."/>
            <person name="McCowan C."/>
            <person name="Murphy C."/>
            <person name="Pearson M."/>
            <person name="Poon T.W."/>
            <person name="Priest M."/>
            <person name="Roberts A."/>
            <person name="Saif S."/>
            <person name="Shea T."/>
            <person name="Sisk P."/>
            <person name="Sykes S."/>
            <person name="Wortman J."/>
            <person name="Nusbaum C."/>
            <person name="Birren B."/>
        </authorList>
    </citation>
    <scope>NUCLEOTIDE SEQUENCE [LARGE SCALE GENOMIC DNA]</scope>
    <source>
        <strain evidence="4 5">P1976</strain>
    </source>
</reference>
<dbReference type="InterPro" id="IPR025659">
    <property type="entry name" value="Tubby-like_C"/>
</dbReference>
<feature type="compositionally biased region" description="Basic and acidic residues" evidence="2">
    <location>
        <begin position="28"/>
        <end position="48"/>
    </location>
</feature>
<comment type="similarity">
    <text evidence="1">Belongs to the TUB family.</text>
</comment>
<dbReference type="Pfam" id="PF01167">
    <property type="entry name" value="Tub"/>
    <property type="match status" value="1"/>
</dbReference>
<dbReference type="Gene3D" id="3.20.90.10">
    <property type="entry name" value="Tubby Protein, Chain A"/>
    <property type="match status" value="1"/>
</dbReference>
<dbReference type="EMBL" id="ANJA01001233">
    <property type="protein sequence ID" value="ETO77973.1"/>
    <property type="molecule type" value="Genomic_DNA"/>
</dbReference>
<protein>
    <recommendedName>
        <fullName evidence="3">Tubby C-terminal domain-containing protein</fullName>
    </recommendedName>
</protein>
<dbReference type="Proteomes" id="UP000028582">
    <property type="component" value="Unassembled WGS sequence"/>
</dbReference>
<evidence type="ECO:0000313" key="5">
    <source>
        <dbReference type="Proteomes" id="UP000028582"/>
    </source>
</evidence>
<dbReference type="OrthoDB" id="8775810at2759"/>
<evidence type="ECO:0000256" key="1">
    <source>
        <dbReference type="ARBA" id="ARBA00007129"/>
    </source>
</evidence>
<feature type="compositionally biased region" description="Low complexity" evidence="2">
    <location>
        <begin position="92"/>
        <end position="116"/>
    </location>
</feature>
<evidence type="ECO:0000256" key="2">
    <source>
        <dbReference type="SAM" id="MobiDB-lite"/>
    </source>
</evidence>
<dbReference type="PRINTS" id="PR01573">
    <property type="entry name" value="SUPERTUBBY"/>
</dbReference>